<dbReference type="AlphaFoldDB" id="A0A060Y047"/>
<keyword evidence="4" id="KW-0853">WD repeat</keyword>
<dbReference type="GO" id="GO:0045022">
    <property type="term" value="P:early endosome to late endosome transport"/>
    <property type="evidence" value="ECO:0007669"/>
    <property type="project" value="InterPro"/>
</dbReference>
<dbReference type="STRING" id="8022.A0A060Y047"/>
<dbReference type="GO" id="GO:0051898">
    <property type="term" value="P:negative regulation of phosphatidylinositol 3-kinase/protein kinase B signal transduction"/>
    <property type="evidence" value="ECO:0007669"/>
    <property type="project" value="InterPro"/>
</dbReference>
<accession>A0A060Y047</accession>
<dbReference type="SUPFAM" id="SSF50978">
    <property type="entry name" value="WD40 repeat-like"/>
    <property type="match status" value="1"/>
</dbReference>
<proteinExistence type="predicted"/>
<dbReference type="SMART" id="SM00320">
    <property type="entry name" value="WD40"/>
    <property type="match status" value="2"/>
</dbReference>
<dbReference type="InterPro" id="IPR015943">
    <property type="entry name" value="WD40/YVTN_repeat-like_dom_sf"/>
</dbReference>
<dbReference type="PaxDb" id="8022-A0A060Y047"/>
<dbReference type="Pfam" id="PF00400">
    <property type="entry name" value="WD40"/>
    <property type="match status" value="1"/>
</dbReference>
<reference evidence="5" key="1">
    <citation type="journal article" date="2014" name="Nat. Commun.">
        <title>The rainbow trout genome provides novel insights into evolution after whole-genome duplication in vertebrates.</title>
        <authorList>
            <person name="Berthelot C."/>
            <person name="Brunet F."/>
            <person name="Chalopin D."/>
            <person name="Juanchich A."/>
            <person name="Bernard M."/>
            <person name="Noel B."/>
            <person name="Bento P."/>
            <person name="Da Silva C."/>
            <person name="Labadie K."/>
            <person name="Alberti A."/>
            <person name="Aury J.M."/>
            <person name="Louis A."/>
            <person name="Dehais P."/>
            <person name="Bardou P."/>
            <person name="Montfort J."/>
            <person name="Klopp C."/>
            <person name="Cabau C."/>
            <person name="Gaspin C."/>
            <person name="Thorgaard G.H."/>
            <person name="Boussaha M."/>
            <person name="Quillet E."/>
            <person name="Guyomard R."/>
            <person name="Galiana D."/>
            <person name="Bobe J."/>
            <person name="Volff J.N."/>
            <person name="Genet C."/>
            <person name="Wincker P."/>
            <person name="Jaillon O."/>
            <person name="Roest Crollius H."/>
            <person name="Guiguen Y."/>
        </authorList>
    </citation>
    <scope>NUCLEOTIDE SEQUENCE [LARGE SCALE GENOMIC DNA]</scope>
</reference>
<evidence type="ECO:0000313" key="6">
    <source>
        <dbReference type="Proteomes" id="UP000193380"/>
    </source>
</evidence>
<comment type="subcellular location">
    <subcellularLocation>
        <location evidence="1">Early endosome membrane</location>
        <topology evidence="1">Peripheral membrane protein</topology>
    </subcellularLocation>
    <subcellularLocation>
        <location evidence="2">Late endosome membrane</location>
    </subcellularLocation>
</comment>
<dbReference type="GO" id="GO:0031902">
    <property type="term" value="C:late endosome membrane"/>
    <property type="evidence" value="ECO:0007669"/>
    <property type="project" value="UniProtKB-SubCell"/>
</dbReference>
<evidence type="ECO:0000256" key="4">
    <source>
        <dbReference type="PROSITE-ProRule" id="PRU00221"/>
    </source>
</evidence>
<dbReference type="InterPro" id="IPR039724">
    <property type="entry name" value="WDR91"/>
</dbReference>
<evidence type="ECO:0000256" key="1">
    <source>
        <dbReference type="ARBA" id="ARBA00004220"/>
    </source>
</evidence>
<dbReference type="InterPro" id="IPR036322">
    <property type="entry name" value="WD40_repeat_dom_sf"/>
</dbReference>
<dbReference type="PANTHER" id="PTHR13083:SF3">
    <property type="entry name" value="WD REPEAT-CONTAINING PROTEIN 91"/>
    <property type="match status" value="1"/>
</dbReference>
<dbReference type="PROSITE" id="PS50082">
    <property type="entry name" value="WD_REPEATS_2"/>
    <property type="match status" value="1"/>
</dbReference>
<dbReference type="GO" id="GO:0031901">
    <property type="term" value="C:early endosome membrane"/>
    <property type="evidence" value="ECO:0007669"/>
    <property type="project" value="UniProtKB-SubCell"/>
</dbReference>
<name>A0A060Y047_ONCMY</name>
<dbReference type="InterPro" id="IPR001680">
    <property type="entry name" value="WD40_rpt"/>
</dbReference>
<sequence length="184" mass="20242">FSNPVLSLEWEPDRLLLLGSGVGTVRLYDTNAKKNLYEMTIDETHSRILSLACSPSGTSFVCSAAAHAGPGRSGSVTETVPRLPNHLSVSGQLLLWDTKTVKQQLQFSLEPGPVAINCTAFNHNGNLLVTGAADGVIRLFDMQRCDCAMSGYNMSFSLLFTDMQRYDCTMSCYNMSLYFPDMQH</sequence>
<protein>
    <recommendedName>
        <fullName evidence="3">WD repeat-containing protein 91</fullName>
    </recommendedName>
</protein>
<dbReference type="PANTHER" id="PTHR13083">
    <property type="entry name" value="WD REPEAT-CONTAINING PROTEIN 91"/>
    <property type="match status" value="1"/>
</dbReference>
<evidence type="ECO:0000256" key="3">
    <source>
        <dbReference type="ARBA" id="ARBA00021116"/>
    </source>
</evidence>
<evidence type="ECO:0000256" key="2">
    <source>
        <dbReference type="ARBA" id="ARBA00004414"/>
    </source>
</evidence>
<reference evidence="5" key="2">
    <citation type="submission" date="2014-03" db="EMBL/GenBank/DDBJ databases">
        <authorList>
            <person name="Genoscope - CEA"/>
        </authorList>
    </citation>
    <scope>NUCLEOTIDE SEQUENCE</scope>
</reference>
<dbReference type="EMBL" id="FR906586">
    <property type="protein sequence ID" value="CDQ84882.1"/>
    <property type="molecule type" value="Genomic_DNA"/>
</dbReference>
<dbReference type="GO" id="GO:0141039">
    <property type="term" value="F:phosphatidylinositol 3-kinase inhibitor activity"/>
    <property type="evidence" value="ECO:0007669"/>
    <property type="project" value="InterPro"/>
</dbReference>
<evidence type="ECO:0000313" key="5">
    <source>
        <dbReference type="EMBL" id="CDQ84882.1"/>
    </source>
</evidence>
<organism evidence="5 6">
    <name type="scientific">Oncorhynchus mykiss</name>
    <name type="common">Rainbow trout</name>
    <name type="synonym">Salmo gairdneri</name>
    <dbReference type="NCBI Taxonomy" id="8022"/>
    <lineage>
        <taxon>Eukaryota</taxon>
        <taxon>Metazoa</taxon>
        <taxon>Chordata</taxon>
        <taxon>Craniata</taxon>
        <taxon>Vertebrata</taxon>
        <taxon>Euteleostomi</taxon>
        <taxon>Actinopterygii</taxon>
        <taxon>Neopterygii</taxon>
        <taxon>Teleostei</taxon>
        <taxon>Protacanthopterygii</taxon>
        <taxon>Salmoniformes</taxon>
        <taxon>Salmonidae</taxon>
        <taxon>Salmoninae</taxon>
        <taxon>Oncorhynchus</taxon>
    </lineage>
</organism>
<feature type="non-terminal residue" evidence="5">
    <location>
        <position position="1"/>
    </location>
</feature>
<feature type="repeat" description="WD" evidence="4">
    <location>
        <begin position="109"/>
        <end position="150"/>
    </location>
</feature>
<dbReference type="Gene3D" id="2.130.10.10">
    <property type="entry name" value="YVTN repeat-like/Quinoprotein amine dehydrogenase"/>
    <property type="match status" value="1"/>
</dbReference>
<dbReference type="Proteomes" id="UP000193380">
    <property type="component" value="Unassembled WGS sequence"/>
</dbReference>
<gene>
    <name evidence="5" type="ORF">GSONMT00017311001</name>
</gene>